<dbReference type="AlphaFoldDB" id="A0AAE9E6I6"/>
<dbReference type="Proteomes" id="UP000829354">
    <property type="component" value="Chromosome I"/>
</dbReference>
<sequence length="36" mass="4077">MVGRRYVYGYLVPSDYVSKDTKAKVAEQKRLAALEA</sequence>
<evidence type="ECO:0000313" key="1">
    <source>
        <dbReference type="EMBL" id="UMM13379.1"/>
    </source>
</evidence>
<name>A0AAE9E6I6_CAEBR</name>
<dbReference type="EMBL" id="CP092620">
    <property type="protein sequence ID" value="UMM13379.1"/>
    <property type="molecule type" value="Genomic_DNA"/>
</dbReference>
<keyword evidence="2" id="KW-1185">Reference proteome</keyword>
<gene>
    <name evidence="1" type="ORF">L5515_001686</name>
</gene>
<reference evidence="1 2" key="1">
    <citation type="submission" date="2022-04" db="EMBL/GenBank/DDBJ databases">
        <title>Chromosome-level reference genomes for two strains of Caenorhabditis briggsae: an improved platform for comparative genomics.</title>
        <authorList>
            <person name="Stevens L."/>
            <person name="Andersen E."/>
        </authorList>
    </citation>
    <scope>NUCLEOTIDE SEQUENCE [LARGE SCALE GENOMIC DNA]</scope>
    <source>
        <strain evidence="1">VX34</strain>
        <tissue evidence="1">Whole-organism</tissue>
    </source>
</reference>
<evidence type="ECO:0000313" key="2">
    <source>
        <dbReference type="Proteomes" id="UP000829354"/>
    </source>
</evidence>
<accession>A0AAE9E6I6</accession>
<proteinExistence type="predicted"/>
<organism evidence="1 2">
    <name type="scientific">Caenorhabditis briggsae</name>
    <dbReference type="NCBI Taxonomy" id="6238"/>
    <lineage>
        <taxon>Eukaryota</taxon>
        <taxon>Metazoa</taxon>
        <taxon>Ecdysozoa</taxon>
        <taxon>Nematoda</taxon>
        <taxon>Chromadorea</taxon>
        <taxon>Rhabditida</taxon>
        <taxon>Rhabditina</taxon>
        <taxon>Rhabditomorpha</taxon>
        <taxon>Rhabditoidea</taxon>
        <taxon>Rhabditidae</taxon>
        <taxon>Peloderinae</taxon>
        <taxon>Caenorhabditis</taxon>
    </lineage>
</organism>
<protein>
    <submittedName>
        <fullName evidence="1">Uncharacterized protein</fullName>
    </submittedName>
</protein>